<feature type="coiled-coil region" evidence="1">
    <location>
        <begin position="81"/>
        <end position="133"/>
    </location>
</feature>
<name>A0ABY1NW65_9HYPH</name>
<evidence type="ECO:0008006" key="4">
    <source>
        <dbReference type="Google" id="ProtNLM"/>
    </source>
</evidence>
<keyword evidence="1" id="KW-0175">Coiled coil</keyword>
<evidence type="ECO:0000313" key="2">
    <source>
        <dbReference type="EMBL" id="SMP19902.1"/>
    </source>
</evidence>
<dbReference type="Proteomes" id="UP001157914">
    <property type="component" value="Unassembled WGS sequence"/>
</dbReference>
<protein>
    <recommendedName>
        <fullName evidence="4">KfrA N-terminal DNA-binding domain-containing protein</fullName>
    </recommendedName>
</protein>
<evidence type="ECO:0000256" key="1">
    <source>
        <dbReference type="SAM" id="Coils"/>
    </source>
</evidence>
<organism evidence="2 3">
    <name type="scientific">Roseibium denhamense</name>
    <dbReference type="NCBI Taxonomy" id="76305"/>
    <lineage>
        <taxon>Bacteria</taxon>
        <taxon>Pseudomonadati</taxon>
        <taxon>Pseudomonadota</taxon>
        <taxon>Alphaproteobacteria</taxon>
        <taxon>Hyphomicrobiales</taxon>
        <taxon>Stappiaceae</taxon>
        <taxon>Roseibium</taxon>
    </lineage>
</organism>
<reference evidence="2 3" key="1">
    <citation type="submission" date="2017-05" db="EMBL/GenBank/DDBJ databases">
        <authorList>
            <person name="Varghese N."/>
            <person name="Submissions S."/>
        </authorList>
    </citation>
    <scope>NUCLEOTIDE SEQUENCE [LARGE SCALE GENOMIC DNA]</scope>
    <source>
        <strain evidence="2 3">DSM 15949</strain>
    </source>
</reference>
<comment type="caution">
    <text evidence="2">The sequence shown here is derived from an EMBL/GenBank/DDBJ whole genome shotgun (WGS) entry which is preliminary data.</text>
</comment>
<gene>
    <name evidence="2" type="ORF">SAMN06265374_2069</name>
</gene>
<dbReference type="EMBL" id="FXTT01000002">
    <property type="protein sequence ID" value="SMP19902.1"/>
    <property type="molecule type" value="Genomic_DNA"/>
</dbReference>
<evidence type="ECO:0000313" key="3">
    <source>
        <dbReference type="Proteomes" id="UP001157914"/>
    </source>
</evidence>
<accession>A0ABY1NW65</accession>
<sequence>MGKRHQAATITKGCAVSSPSTIEPAIASLAKTCEAIANGRYEDVEDLYNVITDESVPAAIRGLAETFSSMVVQVEAREFHSSQLIEDLSETRRQLEMAQAKLRKENAELKVRLDKFEVAYDEAEAQMEVEKVADTDYFRSLQSRAKSLRAKYKTSDS</sequence>
<proteinExistence type="predicted"/>
<keyword evidence="3" id="KW-1185">Reference proteome</keyword>